<dbReference type="InterPro" id="IPR012334">
    <property type="entry name" value="Pectin_lyas_fold"/>
</dbReference>
<evidence type="ECO:0000313" key="2">
    <source>
        <dbReference type="EMBL" id="KOO33344.1"/>
    </source>
</evidence>
<reference evidence="3" key="1">
    <citation type="journal article" date="2015" name="PLoS Genet.">
        <title>Genome Sequence and Transcriptome Analyses of Chrysochromulina tobin: Metabolic Tools for Enhanced Algal Fitness in the Prominent Order Prymnesiales (Haptophyceae).</title>
        <authorList>
            <person name="Hovde B.T."/>
            <person name="Deodato C.R."/>
            <person name="Hunsperger H.M."/>
            <person name="Ryken S.A."/>
            <person name="Yost W."/>
            <person name="Jha R.K."/>
            <person name="Patterson J."/>
            <person name="Monnat R.J. Jr."/>
            <person name="Barlow S.B."/>
            <person name="Starkenburg S.R."/>
            <person name="Cattolico R.A."/>
        </authorList>
    </citation>
    <scope>NUCLEOTIDE SEQUENCE</scope>
    <source>
        <strain evidence="3">CCMP291</strain>
    </source>
</reference>
<dbReference type="InterPro" id="IPR011050">
    <property type="entry name" value="Pectin_lyase_fold/virulence"/>
</dbReference>
<keyword evidence="3" id="KW-1185">Reference proteome</keyword>
<name>A0A0M0K3G1_9EUKA</name>
<dbReference type="Pfam" id="PF13229">
    <property type="entry name" value="Beta_helix"/>
    <property type="match status" value="1"/>
</dbReference>
<comment type="caution">
    <text evidence="2">The sequence shown here is derived from an EMBL/GenBank/DDBJ whole genome shotgun (WGS) entry which is preliminary data.</text>
</comment>
<evidence type="ECO:0000259" key="1">
    <source>
        <dbReference type="Pfam" id="PF13229"/>
    </source>
</evidence>
<protein>
    <recommendedName>
        <fullName evidence="1">Right handed beta helix domain-containing protein</fullName>
    </recommendedName>
</protein>
<proteinExistence type="predicted"/>
<dbReference type="AlphaFoldDB" id="A0A0M0K3G1"/>
<dbReference type="InterPro" id="IPR039448">
    <property type="entry name" value="Beta_helix"/>
</dbReference>
<evidence type="ECO:0000313" key="3">
    <source>
        <dbReference type="Proteomes" id="UP000037460"/>
    </source>
</evidence>
<dbReference type="PANTHER" id="PTHR11319">
    <property type="entry name" value="G PROTEIN-COUPLED RECEPTOR-RELATED"/>
    <property type="match status" value="1"/>
</dbReference>
<organism evidence="2 3">
    <name type="scientific">Chrysochromulina tobinii</name>
    <dbReference type="NCBI Taxonomy" id="1460289"/>
    <lineage>
        <taxon>Eukaryota</taxon>
        <taxon>Haptista</taxon>
        <taxon>Haptophyta</taxon>
        <taxon>Prymnesiophyceae</taxon>
        <taxon>Prymnesiales</taxon>
        <taxon>Chrysochromulinaceae</taxon>
        <taxon>Chrysochromulina</taxon>
    </lineage>
</organism>
<gene>
    <name evidence="2" type="ORF">Ctob_013946</name>
</gene>
<dbReference type="PANTHER" id="PTHR11319:SF35">
    <property type="entry name" value="OUTER MEMBRANE PROTEIN PMPC-RELATED"/>
    <property type="match status" value="1"/>
</dbReference>
<dbReference type="Gene3D" id="2.160.20.10">
    <property type="entry name" value="Single-stranded right-handed beta-helix, Pectin lyase-like"/>
    <property type="match status" value="1"/>
</dbReference>
<feature type="domain" description="Right handed beta helix" evidence="1">
    <location>
        <begin position="151"/>
        <end position="249"/>
    </location>
</feature>
<accession>A0A0M0K3G1</accession>
<sequence>MLPCTETSNVPGLNRGLQLAVPSHRRELQTAVSTSAGLTSALADTAVSRIVLASGTYNLIAELSITRSVILEAAAGATVTLNAQASSTSRRRVVNINPGSSGVVQLIGLGITGGYYDVVRAHVQKFPSPRDLQCFHRPHGRLSLARCLQGGGVFVNGGTVTLSSCTISGNTADLGGGVYVNGGSVKFDSCTISGNTGTGGGVYVYSGMVAITSSSIYGNTAGYVRADGGGVYVERGTVAISSSTISGNTATYVKAFLSHRPWIALLL</sequence>
<dbReference type="Proteomes" id="UP000037460">
    <property type="component" value="Unassembled WGS sequence"/>
</dbReference>
<dbReference type="SUPFAM" id="SSF51126">
    <property type="entry name" value="Pectin lyase-like"/>
    <property type="match status" value="1"/>
</dbReference>
<dbReference type="EMBL" id="JWZX01001542">
    <property type="protein sequence ID" value="KOO33344.1"/>
    <property type="molecule type" value="Genomic_DNA"/>
</dbReference>